<dbReference type="AlphaFoldDB" id="A0A921KFK7"/>
<protein>
    <submittedName>
        <fullName evidence="2">Uncharacterized protein</fullName>
    </submittedName>
</protein>
<organism evidence="2 3">
    <name type="scientific">Sporosarcina psychrophila</name>
    <name type="common">Bacillus psychrophilus</name>
    <dbReference type="NCBI Taxonomy" id="1476"/>
    <lineage>
        <taxon>Bacteria</taxon>
        <taxon>Bacillati</taxon>
        <taxon>Bacillota</taxon>
        <taxon>Bacilli</taxon>
        <taxon>Bacillales</taxon>
        <taxon>Caryophanaceae</taxon>
        <taxon>Sporosarcina</taxon>
    </lineage>
</organism>
<reference evidence="2" key="1">
    <citation type="journal article" date="2021" name="PeerJ">
        <title>Extensive microbial diversity within the chicken gut microbiome revealed by metagenomics and culture.</title>
        <authorList>
            <person name="Gilroy R."/>
            <person name="Ravi A."/>
            <person name="Getino M."/>
            <person name="Pursley I."/>
            <person name="Horton D.L."/>
            <person name="Alikhan N.F."/>
            <person name="Baker D."/>
            <person name="Gharbi K."/>
            <person name="Hall N."/>
            <person name="Watson M."/>
            <person name="Adriaenssens E.M."/>
            <person name="Foster-Nyarko E."/>
            <person name="Jarju S."/>
            <person name="Secka A."/>
            <person name="Antonio M."/>
            <person name="Oren A."/>
            <person name="Chaudhuri R.R."/>
            <person name="La Ragione R."/>
            <person name="Hildebrand F."/>
            <person name="Pallen M.J."/>
        </authorList>
    </citation>
    <scope>NUCLEOTIDE SEQUENCE</scope>
    <source>
        <strain evidence="2">CHK171-7178</strain>
    </source>
</reference>
<comment type="caution">
    <text evidence="2">The sequence shown here is derived from an EMBL/GenBank/DDBJ whole genome shotgun (WGS) entry which is preliminary data.</text>
</comment>
<evidence type="ECO:0000313" key="3">
    <source>
        <dbReference type="Proteomes" id="UP000698173"/>
    </source>
</evidence>
<evidence type="ECO:0000313" key="2">
    <source>
        <dbReference type="EMBL" id="HJF34317.1"/>
    </source>
</evidence>
<feature type="compositionally biased region" description="Basic and acidic residues" evidence="1">
    <location>
        <begin position="29"/>
        <end position="53"/>
    </location>
</feature>
<proteinExistence type="predicted"/>
<dbReference type="EMBL" id="DYWT01000318">
    <property type="protein sequence ID" value="HJF34317.1"/>
    <property type="molecule type" value="Genomic_DNA"/>
</dbReference>
<gene>
    <name evidence="2" type="ORF">K8V56_21345</name>
</gene>
<reference evidence="2" key="2">
    <citation type="submission" date="2021-09" db="EMBL/GenBank/DDBJ databases">
        <authorList>
            <person name="Gilroy R."/>
        </authorList>
    </citation>
    <scope>NUCLEOTIDE SEQUENCE</scope>
    <source>
        <strain evidence="2">CHK171-7178</strain>
    </source>
</reference>
<accession>A0A921KFK7</accession>
<sequence length="53" mass="5896">MRVGAPKIALATLAGKYNVKLGALKSRKNREAQVRGPSKKDETRMQPKEVFVK</sequence>
<dbReference type="Proteomes" id="UP000698173">
    <property type="component" value="Unassembled WGS sequence"/>
</dbReference>
<name>A0A921KFK7_SPOPS</name>
<feature type="region of interest" description="Disordered" evidence="1">
    <location>
        <begin position="27"/>
        <end position="53"/>
    </location>
</feature>
<evidence type="ECO:0000256" key="1">
    <source>
        <dbReference type="SAM" id="MobiDB-lite"/>
    </source>
</evidence>